<feature type="compositionally biased region" description="Basic and acidic residues" evidence="1">
    <location>
        <begin position="683"/>
        <end position="709"/>
    </location>
</feature>
<dbReference type="Proteomes" id="UP000515160">
    <property type="component" value="Chromosome 2R"/>
</dbReference>
<feature type="chain" id="PRO_5038671463" evidence="3">
    <location>
        <begin position="20"/>
        <end position="822"/>
    </location>
</feature>
<feature type="compositionally biased region" description="Basic and acidic residues" evidence="1">
    <location>
        <begin position="443"/>
        <end position="457"/>
    </location>
</feature>
<organism evidence="4 5">
    <name type="scientific">Drosophila albomicans</name>
    <name type="common">Fruit fly</name>
    <dbReference type="NCBI Taxonomy" id="7291"/>
    <lineage>
        <taxon>Eukaryota</taxon>
        <taxon>Metazoa</taxon>
        <taxon>Ecdysozoa</taxon>
        <taxon>Arthropoda</taxon>
        <taxon>Hexapoda</taxon>
        <taxon>Insecta</taxon>
        <taxon>Pterygota</taxon>
        <taxon>Neoptera</taxon>
        <taxon>Endopterygota</taxon>
        <taxon>Diptera</taxon>
        <taxon>Brachycera</taxon>
        <taxon>Muscomorpha</taxon>
        <taxon>Ephydroidea</taxon>
        <taxon>Drosophilidae</taxon>
        <taxon>Drosophila</taxon>
    </lineage>
</organism>
<dbReference type="AlphaFoldDB" id="A0A9C6T9Y7"/>
<reference evidence="5" key="1">
    <citation type="submission" date="2025-08" db="UniProtKB">
        <authorList>
            <consortium name="RefSeq"/>
        </authorList>
    </citation>
    <scope>IDENTIFICATION</scope>
    <source>
        <strain evidence="5">15112-1751.03</strain>
        <tissue evidence="5">Whole Adult</tissue>
    </source>
</reference>
<sequence length="822" mass="93995">MNIYVLFSLLLFLAPGGCPIYSIDVSTLEVPTDFQNELTLQSMLSSEMHQYRNSLNSNAKLNELTAAQHFEQAHPQVEDNPFDHSDLMRSIEDRIKATYYAAASPDELDAHIEQQQEPQSSQKCSRSASDEDTFLGTNLFGSYPKKCFSAEDIALMSARRDFEMLVPKSYPQCLLHDGIVYTLMKYFNSVNQLVKRMTDTDSRRLLQSAFYDALGGYLRFYLLPVAQVSYYAGRLKLCTVERLVTLYRQCRQMLNTNGNGWKIPVADVLCQLKTVHIKPIRLNGEQGNENDASSCALLDQSCVNEDAQREQMLVPLPHLEAEDSDGYLSNIFLPFKHRRIYNLRSAEASFILVKFYRTLSNCYRFQGISPKTYNQKLRNWIRENLQVHYRDEMFYPGLGGVLQVYEVLGYSAKSSEQSEENEEPVLSEDDSKDYQLATDDENCNARKSDKKDKEAASRKQSRSAAHDVTVEGAGQKSPKEPNNEEECVECDDESYIGYIAAFLALLLLLLILIICCCLQKRKKGIAQTVITKNTHSKPKERVVEKSSDKNIPDVEAPQSPNPEEHHSCWKTLFRSRKKQRRKERKVRETVPTEIKTEPNPGMGIIGSQMDVYPMKLTNLEKYLPRKKASTTEPYYELGSMTSTSSLGYQFQRKFIPLHMQREKRDTYYTKSERKRSKPLAKQTSREHRPQKDQNMEQRESYPAKDDDGIRQIYSHGSKFKRQEGGLHRIEKDGSEDESKSKFCDYSTMKTLSSSPDRKKESGDREKSQSSAPQFSRQIILNQDSQPITEETASMPCSSTAGSSAGRESNAPSWETTFDEDSK</sequence>
<dbReference type="GeneID" id="117576748"/>
<gene>
    <name evidence="5" type="primary">LOC117576748</name>
</gene>
<feature type="transmembrane region" description="Helical" evidence="2">
    <location>
        <begin position="495"/>
        <end position="518"/>
    </location>
</feature>
<feature type="compositionally biased region" description="Basic residues" evidence="1">
    <location>
        <begin position="573"/>
        <end position="584"/>
    </location>
</feature>
<dbReference type="RefSeq" id="XP_051864168.1">
    <property type="nucleotide sequence ID" value="XM_052008208.1"/>
</dbReference>
<evidence type="ECO:0000256" key="1">
    <source>
        <dbReference type="SAM" id="MobiDB-lite"/>
    </source>
</evidence>
<feature type="compositionally biased region" description="Polar residues" evidence="1">
    <location>
        <begin position="768"/>
        <end position="815"/>
    </location>
</feature>
<evidence type="ECO:0000256" key="2">
    <source>
        <dbReference type="SAM" id="Phobius"/>
    </source>
</evidence>
<feature type="compositionally biased region" description="Basic and acidic residues" evidence="1">
    <location>
        <begin position="585"/>
        <end position="596"/>
    </location>
</feature>
<feature type="region of interest" description="Disordered" evidence="1">
    <location>
        <begin position="661"/>
        <end position="822"/>
    </location>
</feature>
<keyword evidence="3" id="KW-0732">Signal</keyword>
<evidence type="ECO:0000313" key="5">
    <source>
        <dbReference type="RefSeq" id="XP_051864168.1"/>
    </source>
</evidence>
<keyword evidence="4" id="KW-1185">Reference proteome</keyword>
<feature type="signal peptide" evidence="3">
    <location>
        <begin position="1"/>
        <end position="19"/>
    </location>
</feature>
<feature type="compositionally biased region" description="Basic and acidic residues" evidence="1">
    <location>
        <begin position="755"/>
        <end position="767"/>
    </location>
</feature>
<dbReference type="OrthoDB" id="6614503at2759"/>
<feature type="compositionally biased region" description="Basic and acidic residues" evidence="1">
    <location>
        <begin position="661"/>
        <end position="671"/>
    </location>
</feature>
<protein>
    <submittedName>
        <fullName evidence="5">Uncharacterized protein LOC117576748</fullName>
    </submittedName>
</protein>
<feature type="region of interest" description="Disordered" evidence="1">
    <location>
        <begin position="533"/>
        <end position="606"/>
    </location>
</feature>
<feature type="compositionally biased region" description="Basic and acidic residues" evidence="1">
    <location>
        <begin position="720"/>
        <end position="742"/>
    </location>
</feature>
<feature type="region of interest" description="Disordered" evidence="1">
    <location>
        <begin position="437"/>
        <end position="486"/>
    </location>
</feature>
<keyword evidence="2" id="KW-1133">Transmembrane helix</keyword>
<accession>A0A9C6T9Y7</accession>
<feature type="compositionally biased region" description="Basic and acidic residues" evidence="1">
    <location>
        <begin position="537"/>
        <end position="552"/>
    </location>
</feature>
<name>A0A9C6T9Y7_DROAB</name>
<keyword evidence="2" id="KW-0472">Membrane</keyword>
<evidence type="ECO:0000256" key="3">
    <source>
        <dbReference type="SAM" id="SignalP"/>
    </source>
</evidence>
<evidence type="ECO:0000313" key="4">
    <source>
        <dbReference type="Proteomes" id="UP000515160"/>
    </source>
</evidence>
<proteinExistence type="predicted"/>
<keyword evidence="2" id="KW-0812">Transmembrane</keyword>